<feature type="compositionally biased region" description="Basic and acidic residues" evidence="1">
    <location>
        <begin position="11"/>
        <end position="26"/>
    </location>
</feature>
<feature type="compositionally biased region" description="Basic and acidic residues" evidence="1">
    <location>
        <begin position="77"/>
        <end position="91"/>
    </location>
</feature>
<accession>A0A7S1WJ73</accession>
<organism evidence="2">
    <name type="scientific">Alexandrium catenella</name>
    <name type="common">Red tide dinoflagellate</name>
    <name type="synonym">Gonyaulax catenella</name>
    <dbReference type="NCBI Taxonomy" id="2925"/>
    <lineage>
        <taxon>Eukaryota</taxon>
        <taxon>Sar</taxon>
        <taxon>Alveolata</taxon>
        <taxon>Dinophyceae</taxon>
        <taxon>Gonyaulacales</taxon>
        <taxon>Pyrocystaceae</taxon>
        <taxon>Alexandrium</taxon>
    </lineage>
</organism>
<feature type="region of interest" description="Disordered" evidence="1">
    <location>
        <begin position="1"/>
        <end position="28"/>
    </location>
</feature>
<sequence>MDEQIAQLTGKDNKKERSAKSKEASELKAAPQYVDACKVAKGSEPRSGFFVKSSAAATAKKGSPDAKAPPSELPASLEKKEKEEKKAKKTESAGLSPAEKKELEQLKKDIVERKAQLKGEGLSGGQQNKDPQVVEWVKRMTELKEKEDPGSTQQADKKKDAKKKSSAPLSSEEQKELDALRGEIEVYRQRLKTEFGYSAKDIKNDEDLLDMEKRLAALEKRLG</sequence>
<feature type="compositionally biased region" description="Basic and acidic residues" evidence="1">
    <location>
        <begin position="98"/>
        <end position="117"/>
    </location>
</feature>
<evidence type="ECO:0000313" key="2">
    <source>
        <dbReference type="EMBL" id="CAD9171467.1"/>
    </source>
</evidence>
<feature type="region of interest" description="Disordered" evidence="1">
    <location>
        <begin position="45"/>
        <end position="179"/>
    </location>
</feature>
<dbReference type="AlphaFoldDB" id="A0A7S1WJ73"/>
<evidence type="ECO:0000256" key="1">
    <source>
        <dbReference type="SAM" id="MobiDB-lite"/>
    </source>
</evidence>
<proteinExistence type="predicted"/>
<name>A0A7S1WJ73_ALECA</name>
<feature type="compositionally biased region" description="Basic and acidic residues" evidence="1">
    <location>
        <begin position="136"/>
        <end position="159"/>
    </location>
</feature>
<protein>
    <submittedName>
        <fullName evidence="2">Uncharacterized protein</fullName>
    </submittedName>
</protein>
<feature type="compositionally biased region" description="Low complexity" evidence="1">
    <location>
        <begin position="52"/>
        <end position="61"/>
    </location>
</feature>
<dbReference type="EMBL" id="HBGE01080828">
    <property type="protein sequence ID" value="CAD9171467.1"/>
    <property type="molecule type" value="Transcribed_RNA"/>
</dbReference>
<reference evidence="2" key="1">
    <citation type="submission" date="2021-01" db="EMBL/GenBank/DDBJ databases">
        <authorList>
            <person name="Corre E."/>
            <person name="Pelletier E."/>
            <person name="Niang G."/>
            <person name="Scheremetjew M."/>
            <person name="Finn R."/>
            <person name="Kale V."/>
            <person name="Holt S."/>
            <person name="Cochrane G."/>
            <person name="Meng A."/>
            <person name="Brown T."/>
            <person name="Cohen L."/>
        </authorList>
    </citation>
    <scope>NUCLEOTIDE SEQUENCE</scope>
    <source>
        <strain evidence="2">OF101</strain>
    </source>
</reference>
<gene>
    <name evidence="2" type="ORF">ACAT0790_LOCUS48236</name>
</gene>